<comment type="caution">
    <text evidence="2">The sequence shown here is derived from an EMBL/GenBank/DDBJ whole genome shotgun (WGS) entry which is preliminary data.</text>
</comment>
<evidence type="ECO:0000313" key="2">
    <source>
        <dbReference type="EMBL" id="GGG62440.1"/>
    </source>
</evidence>
<name>A0A8J2ZH28_9RHOB</name>
<evidence type="ECO:0000313" key="3">
    <source>
        <dbReference type="Proteomes" id="UP000617145"/>
    </source>
</evidence>
<gene>
    <name evidence="2" type="ORF">GCM10011415_05900</name>
</gene>
<sequence>MKQRLTGPARDLLAPPPEKGQSRFPDTRAALTVDTLHSISDVLGSEALDRVIATLPRYRAAMAGSDTTPCPSR</sequence>
<organism evidence="2 3">
    <name type="scientific">Salipiger pallidus</name>
    <dbReference type="NCBI Taxonomy" id="1775170"/>
    <lineage>
        <taxon>Bacteria</taxon>
        <taxon>Pseudomonadati</taxon>
        <taxon>Pseudomonadota</taxon>
        <taxon>Alphaproteobacteria</taxon>
        <taxon>Rhodobacterales</taxon>
        <taxon>Roseobacteraceae</taxon>
        <taxon>Salipiger</taxon>
    </lineage>
</organism>
<dbReference type="Proteomes" id="UP000617145">
    <property type="component" value="Unassembled WGS sequence"/>
</dbReference>
<reference evidence="2" key="1">
    <citation type="journal article" date="2014" name="Int. J. Syst. Evol. Microbiol.">
        <title>Complete genome sequence of Corynebacterium casei LMG S-19264T (=DSM 44701T), isolated from a smear-ripened cheese.</title>
        <authorList>
            <consortium name="US DOE Joint Genome Institute (JGI-PGF)"/>
            <person name="Walter F."/>
            <person name="Albersmeier A."/>
            <person name="Kalinowski J."/>
            <person name="Ruckert C."/>
        </authorList>
    </citation>
    <scope>NUCLEOTIDE SEQUENCE</scope>
    <source>
        <strain evidence="2">CGMCC 1.15762</strain>
    </source>
</reference>
<keyword evidence="3" id="KW-1185">Reference proteome</keyword>
<dbReference type="EMBL" id="BMJV01000001">
    <property type="protein sequence ID" value="GGG62440.1"/>
    <property type="molecule type" value="Genomic_DNA"/>
</dbReference>
<dbReference type="AlphaFoldDB" id="A0A8J2ZH28"/>
<feature type="region of interest" description="Disordered" evidence="1">
    <location>
        <begin position="1"/>
        <end position="24"/>
    </location>
</feature>
<reference evidence="2" key="2">
    <citation type="submission" date="2020-09" db="EMBL/GenBank/DDBJ databases">
        <authorList>
            <person name="Sun Q."/>
            <person name="Zhou Y."/>
        </authorList>
    </citation>
    <scope>NUCLEOTIDE SEQUENCE</scope>
    <source>
        <strain evidence="2">CGMCC 1.15762</strain>
    </source>
</reference>
<accession>A0A8J2ZH28</accession>
<evidence type="ECO:0000256" key="1">
    <source>
        <dbReference type="SAM" id="MobiDB-lite"/>
    </source>
</evidence>
<protein>
    <submittedName>
        <fullName evidence="2">Uncharacterized protein</fullName>
    </submittedName>
</protein>
<proteinExistence type="predicted"/>